<proteinExistence type="predicted"/>
<dbReference type="EMBL" id="BX294138">
    <property type="protein sequence ID" value="CAD73025.1"/>
    <property type="molecule type" value="Genomic_DNA"/>
</dbReference>
<dbReference type="EnsemblBacteria" id="CAD73025">
    <property type="protein sequence ID" value="CAD73025"/>
    <property type="gene ID" value="RB3148"/>
</dbReference>
<sequence length="181" mass="19985">MIDPLCSLNMTTPLHTTLLFMFLCIPSAIVAQELDDLFAGSAKTPPCECDHHIFALKGIPEWMPKAAKSALAEAVSMDWNGTDAMLLYCPTTNAVIQLVPLKASCSFLVCPSNWRGFKPRFATEESITERGIPVDKIRAMFQLPDVVMGPLQISVRARHSGDMMGDAEMSRRPQRTNFGEP</sequence>
<dbReference type="AlphaFoldDB" id="Q7UUQ4"/>
<dbReference type="STRING" id="243090.RB3148"/>
<evidence type="ECO:0000313" key="3">
    <source>
        <dbReference type="Proteomes" id="UP000001025"/>
    </source>
</evidence>
<evidence type="ECO:0000313" key="2">
    <source>
        <dbReference type="EMBL" id="CAD73025.1"/>
    </source>
</evidence>
<name>Q7UUQ4_RHOBA</name>
<dbReference type="InParanoid" id="Q7UUQ4"/>
<dbReference type="HOGENOM" id="CLU_1487931_0_0_0"/>
<organism evidence="2 3">
    <name type="scientific">Rhodopirellula baltica (strain DSM 10527 / NCIMB 13988 / SH1)</name>
    <dbReference type="NCBI Taxonomy" id="243090"/>
    <lineage>
        <taxon>Bacteria</taxon>
        <taxon>Pseudomonadati</taxon>
        <taxon>Planctomycetota</taxon>
        <taxon>Planctomycetia</taxon>
        <taxon>Pirellulales</taxon>
        <taxon>Pirellulaceae</taxon>
        <taxon>Rhodopirellula</taxon>
    </lineage>
</organism>
<protein>
    <submittedName>
        <fullName evidence="2">Uncharacterized protein</fullName>
    </submittedName>
</protein>
<keyword evidence="3" id="KW-1185">Reference proteome</keyword>
<gene>
    <name evidence="2" type="ordered locus">RB3148</name>
</gene>
<dbReference type="KEGG" id="rba:RB3148"/>
<feature type="region of interest" description="Disordered" evidence="1">
    <location>
        <begin position="162"/>
        <end position="181"/>
    </location>
</feature>
<dbReference type="OrthoDB" id="9972235at2"/>
<accession>Q7UUQ4</accession>
<evidence type="ECO:0000256" key="1">
    <source>
        <dbReference type="SAM" id="MobiDB-lite"/>
    </source>
</evidence>
<reference evidence="2 3" key="1">
    <citation type="journal article" date="2003" name="Proc. Natl. Acad. Sci. U.S.A.">
        <title>Complete genome sequence of the marine planctomycete Pirellula sp. strain 1.</title>
        <authorList>
            <person name="Gloeckner F.O."/>
            <person name="Kube M."/>
            <person name="Bauer M."/>
            <person name="Teeling H."/>
            <person name="Lombardot T."/>
            <person name="Ludwig W."/>
            <person name="Gade D."/>
            <person name="Beck A."/>
            <person name="Borzym K."/>
            <person name="Heitmann K."/>
            <person name="Rabus R."/>
            <person name="Schlesner H."/>
            <person name="Amann R."/>
            <person name="Reinhardt R."/>
        </authorList>
    </citation>
    <scope>NUCLEOTIDE SEQUENCE [LARGE SCALE GENOMIC DNA]</scope>
    <source>
        <strain evidence="3">DSM 10527 / NCIMB 13988 / SH1</strain>
    </source>
</reference>
<dbReference type="Proteomes" id="UP000001025">
    <property type="component" value="Chromosome"/>
</dbReference>